<name>A0A6M3X5E7_9ZZZZ</name>
<evidence type="ECO:0000313" key="2">
    <source>
        <dbReference type="EMBL" id="QJH93010.1"/>
    </source>
</evidence>
<gene>
    <name evidence="2" type="ORF">MM171B02486_0010</name>
</gene>
<sequence>MKEQIEILFGALVIILGLWLSAQIGQLVYRGAQEVLAPVLGF</sequence>
<protein>
    <submittedName>
        <fullName evidence="2">Uncharacterized protein</fullName>
    </submittedName>
</protein>
<feature type="transmembrane region" description="Helical" evidence="1">
    <location>
        <begin position="7"/>
        <end position="29"/>
    </location>
</feature>
<accession>A0A6M3X5E7</accession>
<organism evidence="2">
    <name type="scientific">viral metagenome</name>
    <dbReference type="NCBI Taxonomy" id="1070528"/>
    <lineage>
        <taxon>unclassified sequences</taxon>
        <taxon>metagenomes</taxon>
        <taxon>organismal metagenomes</taxon>
    </lineage>
</organism>
<reference evidence="2" key="1">
    <citation type="submission" date="2020-03" db="EMBL/GenBank/DDBJ databases">
        <title>The deep terrestrial virosphere.</title>
        <authorList>
            <person name="Holmfeldt K."/>
            <person name="Nilsson E."/>
            <person name="Simone D."/>
            <person name="Lopez-Fernandez M."/>
            <person name="Wu X."/>
            <person name="de Brujin I."/>
            <person name="Lundin D."/>
            <person name="Andersson A."/>
            <person name="Bertilsson S."/>
            <person name="Dopson M."/>
        </authorList>
    </citation>
    <scope>NUCLEOTIDE SEQUENCE</scope>
    <source>
        <strain evidence="2">MM171B02486</strain>
    </source>
</reference>
<dbReference type="AlphaFoldDB" id="A0A6M3X5E7"/>
<keyword evidence="1" id="KW-0472">Membrane</keyword>
<evidence type="ECO:0000256" key="1">
    <source>
        <dbReference type="SAM" id="Phobius"/>
    </source>
</evidence>
<dbReference type="EMBL" id="MT143938">
    <property type="protein sequence ID" value="QJH93010.1"/>
    <property type="molecule type" value="Genomic_DNA"/>
</dbReference>
<keyword evidence="1" id="KW-0812">Transmembrane</keyword>
<proteinExistence type="predicted"/>
<keyword evidence="1" id="KW-1133">Transmembrane helix</keyword>